<dbReference type="SMART" id="SM00355">
    <property type="entry name" value="ZnF_C2H2"/>
    <property type="match status" value="3"/>
</dbReference>
<dbReference type="Proteomes" id="UP000266188">
    <property type="component" value="Unassembled WGS sequence"/>
</dbReference>
<evidence type="ECO:0000313" key="3">
    <source>
        <dbReference type="EMBL" id="RJE25427.1"/>
    </source>
</evidence>
<dbReference type="PANTHER" id="PTHR35391:SF3">
    <property type="entry name" value="FINGER DOMAIN PROTEIN, PUTATIVE (AFU_ORTHOLOGUE AFUA_8G04300)-RELATED"/>
    <property type="match status" value="1"/>
</dbReference>
<feature type="region of interest" description="Disordered" evidence="1">
    <location>
        <begin position="137"/>
        <end position="182"/>
    </location>
</feature>
<dbReference type="PANTHER" id="PTHR35391">
    <property type="entry name" value="C2H2-TYPE DOMAIN-CONTAINING PROTEIN-RELATED"/>
    <property type="match status" value="1"/>
</dbReference>
<dbReference type="PROSITE" id="PS00028">
    <property type="entry name" value="ZINC_FINGER_C2H2_1"/>
    <property type="match status" value="1"/>
</dbReference>
<evidence type="ECO:0000256" key="1">
    <source>
        <dbReference type="SAM" id="MobiDB-lite"/>
    </source>
</evidence>
<feature type="region of interest" description="Disordered" evidence="1">
    <location>
        <begin position="543"/>
        <end position="584"/>
    </location>
</feature>
<dbReference type="STRING" id="2070753.A0A3A2ZVK1"/>
<proteinExistence type="predicted"/>
<feature type="region of interest" description="Disordered" evidence="1">
    <location>
        <begin position="199"/>
        <end position="310"/>
    </location>
</feature>
<dbReference type="Pfam" id="PF26082">
    <property type="entry name" value="zf-C2H2_AcuF"/>
    <property type="match status" value="1"/>
</dbReference>
<dbReference type="AlphaFoldDB" id="A0A3A2ZVK1"/>
<sequence>MQTASPYCIQNQSPGDSTAHGPNFQDPYLSAPSDPEEDAFKSGAIRITPLSGQSSTQHSTPDAISSPSDFMSSGSARGMDDTVISSDNPSYMGSGQEFLSPTENVFSDLSNNTSPNDNDLLGGLGVDLDSGLRNWQQGLAPPAFTGNTSNGGLSGQKRRQSSQLLSPDMTHNPSPRSDGTNLNMFTTVSEAQLALHNALGSPQHNVPPHVSVGSDGLNVQEPDSARARSPIVKVESYSRGDSPDRDYYPSGRRPSQSSAHLSPGGANESSSESEDEEWSSGITPINRAADGSWVPNATTGSAGVDPASRADVYVPSPNELEVWRQIQDKNADIQNWSASVSAANSEAGDEAPAIRGREERRGNRPRAKSAGDPSHYQDYFNHKLRLNDSAIPGPGVLLYESSNGDFSEPESWSESPPASIGQAGYEETVPVNVPLPVRQSTEDSDPLPSQFIRARPWQDPAQDPSPQTTRLQPQSSNAAMVEFQRRARDIDTASRSATWGTRDLTEAFENMSFDDEKKRRNSLRKFFPTKAATNLKRHLSQISLNQSHGDDLPKEEGTNGPERKDSFPSPRKLSLGRSHQRSPSLSNAVLAITGQMAAVGGRGSISAASPTGGTMPRIATRKQRSRSEIPRPATPSLMDLMTNQGGPPVANIGHSMARNHGAKMKRLDSGNDAGEDEDEDEDITDDKGFVMEFPMTNLPVPTLEGFRGQVAQLNPRLGSALTERFANEQLRRYKVLVETKSNHNRVASKHQCMSGKYCFAQGGDAMLAPVKTSAQKADTTPTQFHIPEKDDAEVADDVECLSEGAVTAAQFPIGVPLPPVKRLPAEFECPICFKVRKFQKPSDWTKHVHEDVQPFTCTFADCTDPKSFKRKADWVRHENERHRHLEWWTCTIPECHHTCYRKDNFVQHLVREHKMPDPKVKKTKSKGQKAGANGNSLAPEVQSEESRREREVEKLWELVESCRHDTDRSPKEEPCRFCGNICTTWKKLTVHLAKHMEQIAMPVLSLVKERDFSLHTDAGLVGNVHTGSVAKSREAPYLTPYQDETTHGSAMQLNAVQGQYNNLEKSVAPFDPTYPPLITVEDGVMSAEPESMDSCNDMPQQPTFLGSGHHQFTAMHQNSVTYPPPFNAVPRPRVATQEMGLLQDPYQLTLSPPEMAPTYDPHGQLYLSPTAEDSYPPVQTMPYDPSGTAFASNGANYM</sequence>
<feature type="region of interest" description="Disordered" evidence="1">
    <location>
        <begin position="916"/>
        <end position="948"/>
    </location>
</feature>
<feature type="region of interest" description="Disordered" evidence="1">
    <location>
        <begin position="456"/>
        <end position="477"/>
    </location>
</feature>
<keyword evidence="4" id="KW-1185">Reference proteome</keyword>
<feature type="compositionally biased region" description="Low complexity" evidence="1">
    <location>
        <begin position="409"/>
        <end position="419"/>
    </location>
</feature>
<accession>A0A3A2ZVK1</accession>
<dbReference type="OrthoDB" id="5315052at2759"/>
<feature type="region of interest" description="Disordered" evidence="1">
    <location>
        <begin position="340"/>
        <end position="377"/>
    </location>
</feature>
<feature type="compositionally biased region" description="Polar residues" evidence="1">
    <location>
        <begin position="1"/>
        <end position="16"/>
    </location>
</feature>
<gene>
    <name evidence="3" type="ORF">PHISCL_02250</name>
</gene>
<feature type="compositionally biased region" description="Polar residues" evidence="1">
    <location>
        <begin position="50"/>
        <end position="75"/>
    </location>
</feature>
<feature type="compositionally biased region" description="Polar residues" evidence="1">
    <location>
        <begin position="464"/>
        <end position="477"/>
    </location>
</feature>
<reference evidence="4" key="1">
    <citation type="submission" date="2017-02" db="EMBL/GenBank/DDBJ databases">
        <authorList>
            <person name="Tafer H."/>
            <person name="Lopandic K."/>
        </authorList>
    </citation>
    <scope>NUCLEOTIDE SEQUENCE [LARGE SCALE GENOMIC DNA]</scope>
    <source>
        <strain evidence="4">CBS 366.77</strain>
    </source>
</reference>
<feature type="compositionally biased region" description="Basic and acidic residues" evidence="1">
    <location>
        <begin position="548"/>
        <end position="566"/>
    </location>
</feature>
<feature type="compositionally biased region" description="Polar residues" evidence="1">
    <location>
        <begin position="161"/>
        <end position="182"/>
    </location>
</feature>
<feature type="region of interest" description="Disordered" evidence="1">
    <location>
        <begin position="1"/>
        <end position="83"/>
    </location>
</feature>
<evidence type="ECO:0000313" key="4">
    <source>
        <dbReference type="Proteomes" id="UP000266188"/>
    </source>
</evidence>
<feature type="domain" description="C2H2-type" evidence="2">
    <location>
        <begin position="890"/>
        <end position="913"/>
    </location>
</feature>
<dbReference type="EMBL" id="MVGC01000048">
    <property type="protein sequence ID" value="RJE25427.1"/>
    <property type="molecule type" value="Genomic_DNA"/>
</dbReference>
<comment type="caution">
    <text evidence="3">The sequence shown here is derived from an EMBL/GenBank/DDBJ whole genome shotgun (WGS) entry which is preliminary data.</text>
</comment>
<organism evidence="3 4">
    <name type="scientific">Aspergillus sclerotialis</name>
    <dbReference type="NCBI Taxonomy" id="2070753"/>
    <lineage>
        <taxon>Eukaryota</taxon>
        <taxon>Fungi</taxon>
        <taxon>Dikarya</taxon>
        <taxon>Ascomycota</taxon>
        <taxon>Pezizomycotina</taxon>
        <taxon>Eurotiomycetes</taxon>
        <taxon>Eurotiomycetidae</taxon>
        <taxon>Eurotiales</taxon>
        <taxon>Aspergillaceae</taxon>
        <taxon>Aspergillus</taxon>
        <taxon>Aspergillus subgen. Polypaecilum</taxon>
    </lineage>
</organism>
<evidence type="ECO:0000259" key="2">
    <source>
        <dbReference type="PROSITE" id="PS00028"/>
    </source>
</evidence>
<feature type="region of interest" description="Disordered" evidence="1">
    <location>
        <begin position="401"/>
        <end position="422"/>
    </location>
</feature>
<feature type="region of interest" description="Disordered" evidence="1">
    <location>
        <begin position="603"/>
        <end position="639"/>
    </location>
</feature>
<protein>
    <submittedName>
        <fullName evidence="3">C2H2 finger domain protein</fullName>
    </submittedName>
</protein>
<name>A0A3A2ZVK1_9EURO</name>
<dbReference type="InterPro" id="IPR013087">
    <property type="entry name" value="Znf_C2H2_type"/>
</dbReference>
<feature type="compositionally biased region" description="Basic and acidic residues" evidence="1">
    <location>
        <begin position="236"/>
        <end position="247"/>
    </location>
</feature>
<dbReference type="InterPro" id="IPR058925">
    <property type="entry name" value="zf-C2H2_AcuF"/>
</dbReference>